<evidence type="ECO:0000313" key="2">
    <source>
        <dbReference type="EMBL" id="CAL1272991.1"/>
    </source>
</evidence>
<dbReference type="InterPro" id="IPR012340">
    <property type="entry name" value="NA-bd_OB-fold"/>
</dbReference>
<proteinExistence type="predicted"/>
<dbReference type="GO" id="GO:0000176">
    <property type="term" value="C:nuclear exosome (RNase complex)"/>
    <property type="evidence" value="ECO:0007669"/>
    <property type="project" value="TreeGrafter"/>
</dbReference>
<dbReference type="SUPFAM" id="SSF50249">
    <property type="entry name" value="Nucleic acid-binding proteins"/>
    <property type="match status" value="1"/>
</dbReference>
<dbReference type="PANTHER" id="PTHR23355:SF35">
    <property type="entry name" value="EXOSOME COMPLEX EXONUCLEASE RRP44"/>
    <property type="match status" value="1"/>
</dbReference>
<sequence length="119" mass="13638">GNSTFVDEERHKEDKFLFFEHDIPFQEFSPSVLEELPKLPWVILEKDTVHRRNLCHLPIFSIDSRGCREIDDAIHCRQLQNGNFEVGVHIADVSHFIKPGTMLDCEAASRGATIHLGNK</sequence>
<keyword evidence="3" id="KW-1185">Reference proteome</keyword>
<comment type="caution">
    <text evidence="2">The sequence shown here is derived from an EMBL/GenBank/DDBJ whole genome shotgun (WGS) entry which is preliminary data.</text>
</comment>
<dbReference type="PANTHER" id="PTHR23355">
    <property type="entry name" value="RIBONUCLEASE"/>
    <property type="match status" value="1"/>
</dbReference>
<dbReference type="AlphaFoldDB" id="A0AAV1ZPH8"/>
<name>A0AAV1ZPH8_9ARAC</name>
<evidence type="ECO:0000259" key="1">
    <source>
        <dbReference type="Pfam" id="PF00773"/>
    </source>
</evidence>
<dbReference type="GO" id="GO:0003723">
    <property type="term" value="F:RNA binding"/>
    <property type="evidence" value="ECO:0007669"/>
    <property type="project" value="InterPro"/>
</dbReference>
<dbReference type="GO" id="GO:0016075">
    <property type="term" value="P:rRNA catabolic process"/>
    <property type="evidence" value="ECO:0007669"/>
    <property type="project" value="TreeGrafter"/>
</dbReference>
<dbReference type="GO" id="GO:0000175">
    <property type="term" value="F:3'-5'-RNA exonuclease activity"/>
    <property type="evidence" value="ECO:0007669"/>
    <property type="project" value="TreeGrafter"/>
</dbReference>
<feature type="domain" description="RNB" evidence="1">
    <location>
        <begin position="51"/>
        <end position="119"/>
    </location>
</feature>
<gene>
    <name evidence="2" type="ORF">LARSCL_LOCUS6697</name>
</gene>
<dbReference type="InterPro" id="IPR001900">
    <property type="entry name" value="RNase_II/R"/>
</dbReference>
<dbReference type="Proteomes" id="UP001497382">
    <property type="component" value="Unassembled WGS sequence"/>
</dbReference>
<dbReference type="Pfam" id="PF00773">
    <property type="entry name" value="RNB"/>
    <property type="match status" value="1"/>
</dbReference>
<reference evidence="2 3" key="1">
    <citation type="submission" date="2024-04" db="EMBL/GenBank/DDBJ databases">
        <authorList>
            <person name="Rising A."/>
            <person name="Reimegard J."/>
            <person name="Sonavane S."/>
            <person name="Akerstrom W."/>
            <person name="Nylinder S."/>
            <person name="Hedman E."/>
            <person name="Kallberg Y."/>
        </authorList>
    </citation>
    <scope>NUCLEOTIDE SEQUENCE [LARGE SCALE GENOMIC DNA]</scope>
</reference>
<evidence type="ECO:0000313" key="3">
    <source>
        <dbReference type="Proteomes" id="UP001497382"/>
    </source>
</evidence>
<feature type="non-terminal residue" evidence="2">
    <location>
        <position position="119"/>
    </location>
</feature>
<accession>A0AAV1ZPH8</accession>
<dbReference type="GO" id="GO:0000177">
    <property type="term" value="C:cytoplasmic exosome (RNase complex)"/>
    <property type="evidence" value="ECO:0007669"/>
    <property type="project" value="TreeGrafter"/>
</dbReference>
<dbReference type="EMBL" id="CAXIEN010000065">
    <property type="protein sequence ID" value="CAL1272991.1"/>
    <property type="molecule type" value="Genomic_DNA"/>
</dbReference>
<protein>
    <recommendedName>
        <fullName evidence="1">RNB domain-containing protein</fullName>
    </recommendedName>
</protein>
<organism evidence="2 3">
    <name type="scientific">Larinioides sclopetarius</name>
    <dbReference type="NCBI Taxonomy" id="280406"/>
    <lineage>
        <taxon>Eukaryota</taxon>
        <taxon>Metazoa</taxon>
        <taxon>Ecdysozoa</taxon>
        <taxon>Arthropoda</taxon>
        <taxon>Chelicerata</taxon>
        <taxon>Arachnida</taxon>
        <taxon>Araneae</taxon>
        <taxon>Araneomorphae</taxon>
        <taxon>Entelegynae</taxon>
        <taxon>Araneoidea</taxon>
        <taxon>Araneidae</taxon>
        <taxon>Larinioides</taxon>
    </lineage>
</organism>
<dbReference type="GO" id="GO:0071031">
    <property type="term" value="P:nuclear mRNA surveillance of mRNA 3'-end processing"/>
    <property type="evidence" value="ECO:0007669"/>
    <property type="project" value="TreeGrafter"/>
</dbReference>
<dbReference type="InterPro" id="IPR050180">
    <property type="entry name" value="RNR_Ribonuclease"/>
</dbReference>
<dbReference type="GO" id="GO:0004519">
    <property type="term" value="F:endonuclease activity"/>
    <property type="evidence" value="ECO:0007669"/>
    <property type="project" value="TreeGrafter"/>
</dbReference>
<feature type="non-terminal residue" evidence="2">
    <location>
        <position position="1"/>
    </location>
</feature>